<gene>
    <name evidence="9 16" type="primary">gpmI</name>
    <name evidence="16" type="ORF">GCM10007940_35710</name>
</gene>
<dbReference type="InterPro" id="IPR017850">
    <property type="entry name" value="Alkaline_phosphatase_core_sf"/>
</dbReference>
<feature type="domain" description="Metalloenzyme" evidence="14">
    <location>
        <begin position="4"/>
        <end position="492"/>
    </location>
</feature>
<feature type="binding site" evidence="9 12">
    <location>
        <position position="328"/>
    </location>
    <ligand>
        <name>substrate</name>
    </ligand>
</feature>
<evidence type="ECO:0000256" key="7">
    <source>
        <dbReference type="ARBA" id="ARBA00023211"/>
    </source>
</evidence>
<dbReference type="GO" id="GO:0006007">
    <property type="term" value="P:glucose catabolic process"/>
    <property type="evidence" value="ECO:0007669"/>
    <property type="project" value="InterPro"/>
</dbReference>
<feature type="binding site" evidence="9 13">
    <location>
        <position position="12"/>
    </location>
    <ligand>
        <name>Mn(2+)</name>
        <dbReference type="ChEBI" id="CHEBI:29035"/>
        <label>2</label>
    </ligand>
</feature>
<evidence type="ECO:0000256" key="1">
    <source>
        <dbReference type="ARBA" id="ARBA00000370"/>
    </source>
</evidence>
<dbReference type="InterPro" id="IPR036646">
    <property type="entry name" value="PGAM_B_sf"/>
</dbReference>
<dbReference type="InterPro" id="IPR006124">
    <property type="entry name" value="Metalloenzyme"/>
</dbReference>
<comment type="subunit">
    <text evidence="9">Monomer.</text>
</comment>
<keyword evidence="17" id="KW-1185">Reference proteome</keyword>
<evidence type="ECO:0000256" key="3">
    <source>
        <dbReference type="ARBA" id="ARBA00004798"/>
    </source>
</evidence>
<dbReference type="SUPFAM" id="SSF64158">
    <property type="entry name" value="2,3-Bisphosphoglycerate-independent phosphoglycerate mutase, substrate-binding domain"/>
    <property type="match status" value="1"/>
</dbReference>
<dbReference type="GO" id="GO:0006096">
    <property type="term" value="P:glycolytic process"/>
    <property type="evidence" value="ECO:0007669"/>
    <property type="project" value="UniProtKB-UniRule"/>
</dbReference>
<feature type="binding site" evidence="9 13">
    <location>
        <position position="436"/>
    </location>
    <ligand>
        <name>Mn(2+)</name>
        <dbReference type="ChEBI" id="CHEBI:29035"/>
        <label>2</label>
    </ligand>
</feature>
<comment type="caution">
    <text evidence="16">The sequence shown here is derived from an EMBL/GenBank/DDBJ whole genome shotgun (WGS) entry which is preliminary data.</text>
</comment>
<dbReference type="SUPFAM" id="SSF53649">
    <property type="entry name" value="Alkaline phosphatase-like"/>
    <property type="match status" value="1"/>
</dbReference>
<dbReference type="Proteomes" id="UP001156666">
    <property type="component" value="Unassembled WGS sequence"/>
</dbReference>
<reference evidence="16" key="1">
    <citation type="journal article" date="2014" name="Int. J. Syst. Evol. Microbiol.">
        <title>Complete genome sequence of Corynebacterium casei LMG S-19264T (=DSM 44701T), isolated from a smear-ripened cheese.</title>
        <authorList>
            <consortium name="US DOE Joint Genome Institute (JGI-PGF)"/>
            <person name="Walter F."/>
            <person name="Albersmeier A."/>
            <person name="Kalinowski J."/>
            <person name="Ruckert C."/>
        </authorList>
    </citation>
    <scope>NUCLEOTIDE SEQUENCE</scope>
    <source>
        <strain evidence="16">NBRC 108769</strain>
    </source>
</reference>
<dbReference type="RefSeq" id="WP_235292900.1">
    <property type="nucleotide sequence ID" value="NZ_BSOH01000023.1"/>
</dbReference>
<evidence type="ECO:0000256" key="6">
    <source>
        <dbReference type="ARBA" id="ARBA00023152"/>
    </source>
</evidence>
<feature type="binding site" evidence="9 13">
    <location>
        <position position="395"/>
    </location>
    <ligand>
        <name>Mn(2+)</name>
        <dbReference type="ChEBI" id="CHEBI:29035"/>
        <label>1</label>
    </ligand>
</feature>
<keyword evidence="5 9" id="KW-0479">Metal-binding</keyword>
<evidence type="ECO:0000256" key="2">
    <source>
        <dbReference type="ARBA" id="ARBA00002315"/>
    </source>
</evidence>
<feature type="binding site" evidence="9 12">
    <location>
        <position position="123"/>
    </location>
    <ligand>
        <name>substrate</name>
    </ligand>
</feature>
<evidence type="ECO:0000259" key="15">
    <source>
        <dbReference type="Pfam" id="PF06415"/>
    </source>
</evidence>
<dbReference type="HAMAP" id="MF_01038">
    <property type="entry name" value="GpmI"/>
    <property type="match status" value="1"/>
</dbReference>
<dbReference type="PIRSF" id="PIRSF001492">
    <property type="entry name" value="IPGAM"/>
    <property type="match status" value="1"/>
</dbReference>
<feature type="active site" description="Phosphoserine intermediate" evidence="9 11">
    <location>
        <position position="62"/>
    </location>
</feature>
<dbReference type="Pfam" id="PF01676">
    <property type="entry name" value="Metalloenzyme"/>
    <property type="match status" value="1"/>
</dbReference>
<evidence type="ECO:0000313" key="16">
    <source>
        <dbReference type="EMBL" id="GLR18955.1"/>
    </source>
</evidence>
<evidence type="ECO:0000313" key="17">
    <source>
        <dbReference type="Proteomes" id="UP001156666"/>
    </source>
</evidence>
<protein>
    <recommendedName>
        <fullName evidence="9 10">2,3-bisphosphoglycerate-independent phosphoglycerate mutase</fullName>
        <shortName evidence="9">BPG-independent PGAM</shortName>
        <shortName evidence="9">Phosphoglyceromutase</shortName>
        <shortName evidence="9">iPGM</shortName>
        <ecNumber evidence="9 10">5.4.2.12</ecNumber>
    </recommendedName>
</protein>
<dbReference type="EMBL" id="BSOH01000023">
    <property type="protein sequence ID" value="GLR18955.1"/>
    <property type="molecule type" value="Genomic_DNA"/>
</dbReference>
<dbReference type="InterPro" id="IPR011258">
    <property type="entry name" value="BPG-indep_PGM_N"/>
</dbReference>
<comment type="function">
    <text evidence="2 9">Catalyzes the interconversion of 2-phosphoglycerate and 3-phosphoglycerate.</text>
</comment>
<comment type="catalytic activity">
    <reaction evidence="1 9">
        <text>(2R)-2-phosphoglycerate = (2R)-3-phosphoglycerate</text>
        <dbReference type="Rhea" id="RHEA:15901"/>
        <dbReference type="ChEBI" id="CHEBI:58272"/>
        <dbReference type="ChEBI" id="CHEBI:58289"/>
        <dbReference type="EC" id="5.4.2.12"/>
    </reaction>
</comment>
<feature type="domain" description="BPG-independent PGAM N-terminal" evidence="15">
    <location>
        <begin position="82"/>
        <end position="290"/>
    </location>
</feature>
<feature type="binding site" evidence="9 12">
    <location>
        <begin position="153"/>
        <end position="154"/>
    </location>
    <ligand>
        <name>substrate</name>
    </ligand>
</feature>
<dbReference type="EC" id="5.4.2.12" evidence="9 10"/>
<feature type="binding site" evidence="9 13">
    <location>
        <position position="454"/>
    </location>
    <ligand>
        <name>Mn(2+)</name>
        <dbReference type="ChEBI" id="CHEBI:29035"/>
        <label>1</label>
    </ligand>
</feature>
<evidence type="ECO:0000256" key="13">
    <source>
        <dbReference type="PIRSR" id="PIRSR001492-3"/>
    </source>
</evidence>
<dbReference type="AlphaFoldDB" id="A0AA37SSQ4"/>
<dbReference type="NCBIfam" id="TIGR01307">
    <property type="entry name" value="pgm_bpd_ind"/>
    <property type="match status" value="1"/>
</dbReference>
<reference evidence="16" key="2">
    <citation type="submission" date="2023-01" db="EMBL/GenBank/DDBJ databases">
        <title>Draft genome sequence of Portibacter lacus strain NBRC 108769.</title>
        <authorList>
            <person name="Sun Q."/>
            <person name="Mori K."/>
        </authorList>
    </citation>
    <scope>NUCLEOTIDE SEQUENCE</scope>
    <source>
        <strain evidence="16">NBRC 108769</strain>
    </source>
</reference>
<feature type="binding site" evidence="9 13">
    <location>
        <position position="62"/>
    </location>
    <ligand>
        <name>Mn(2+)</name>
        <dbReference type="ChEBI" id="CHEBI:29035"/>
        <label>2</label>
    </ligand>
</feature>
<comment type="pathway">
    <text evidence="3 9">Carbohydrate degradation; glycolysis; pyruvate from D-glyceraldehyde 3-phosphate: step 3/5.</text>
</comment>
<keyword evidence="6 9" id="KW-0324">Glycolysis</keyword>
<feature type="binding site" evidence="9 13">
    <location>
        <position position="399"/>
    </location>
    <ligand>
        <name>Mn(2+)</name>
        <dbReference type="ChEBI" id="CHEBI:29035"/>
        <label>1</label>
    </ligand>
</feature>
<evidence type="ECO:0000256" key="12">
    <source>
        <dbReference type="PIRSR" id="PIRSR001492-2"/>
    </source>
</evidence>
<evidence type="ECO:0000256" key="4">
    <source>
        <dbReference type="ARBA" id="ARBA00008819"/>
    </source>
</evidence>
<dbReference type="PANTHER" id="PTHR31637:SF0">
    <property type="entry name" value="2,3-BISPHOSPHOGLYCERATE-INDEPENDENT PHOSPHOGLYCERATE MUTASE"/>
    <property type="match status" value="1"/>
</dbReference>
<evidence type="ECO:0000256" key="5">
    <source>
        <dbReference type="ARBA" id="ARBA00022723"/>
    </source>
</evidence>
<dbReference type="CDD" id="cd16010">
    <property type="entry name" value="iPGM"/>
    <property type="match status" value="1"/>
</dbReference>
<dbReference type="GO" id="GO:0030145">
    <property type="term" value="F:manganese ion binding"/>
    <property type="evidence" value="ECO:0007669"/>
    <property type="project" value="UniProtKB-UniRule"/>
</dbReference>
<keyword evidence="7 9" id="KW-0464">Manganese</keyword>
<dbReference type="Gene3D" id="3.40.720.10">
    <property type="entry name" value="Alkaline Phosphatase, subunit A"/>
    <property type="match status" value="1"/>
</dbReference>
<evidence type="ECO:0000259" key="14">
    <source>
        <dbReference type="Pfam" id="PF01676"/>
    </source>
</evidence>
<feature type="binding site" evidence="9 12">
    <location>
        <position position="190"/>
    </location>
    <ligand>
        <name>substrate</name>
    </ligand>
</feature>
<dbReference type="InterPro" id="IPR005995">
    <property type="entry name" value="Pgm_bpd_ind"/>
</dbReference>
<evidence type="ECO:0000256" key="10">
    <source>
        <dbReference type="NCBIfam" id="TIGR01307"/>
    </source>
</evidence>
<comment type="similarity">
    <text evidence="4 9">Belongs to the BPG-independent phosphoglycerate mutase family.</text>
</comment>
<evidence type="ECO:0000256" key="11">
    <source>
        <dbReference type="PIRSR" id="PIRSR001492-1"/>
    </source>
</evidence>
<dbReference type="Gene3D" id="3.40.1450.10">
    <property type="entry name" value="BPG-independent phosphoglycerate mutase, domain B"/>
    <property type="match status" value="1"/>
</dbReference>
<dbReference type="GO" id="GO:0004619">
    <property type="term" value="F:phosphoglycerate mutase activity"/>
    <property type="evidence" value="ECO:0007669"/>
    <property type="project" value="UniProtKB-UniRule"/>
</dbReference>
<organism evidence="16 17">
    <name type="scientific">Portibacter lacus</name>
    <dbReference type="NCBI Taxonomy" id="1099794"/>
    <lineage>
        <taxon>Bacteria</taxon>
        <taxon>Pseudomonadati</taxon>
        <taxon>Bacteroidota</taxon>
        <taxon>Saprospiria</taxon>
        <taxon>Saprospirales</taxon>
        <taxon>Haliscomenobacteraceae</taxon>
        <taxon>Portibacter</taxon>
    </lineage>
</organism>
<dbReference type="PANTHER" id="PTHR31637">
    <property type="entry name" value="2,3-BISPHOSPHOGLYCERATE-INDEPENDENT PHOSPHOGLYCERATE MUTASE"/>
    <property type="match status" value="1"/>
</dbReference>
<proteinExistence type="inferred from homology"/>
<feature type="binding site" evidence="9 13">
    <location>
        <position position="437"/>
    </location>
    <ligand>
        <name>Mn(2+)</name>
        <dbReference type="ChEBI" id="CHEBI:29035"/>
        <label>2</label>
    </ligand>
</feature>
<evidence type="ECO:0000256" key="8">
    <source>
        <dbReference type="ARBA" id="ARBA00023235"/>
    </source>
</evidence>
<dbReference type="FunFam" id="3.40.1450.10:FF:000002">
    <property type="entry name" value="2,3-bisphosphoglycerate-independent phosphoglycerate mutase"/>
    <property type="match status" value="1"/>
</dbReference>
<feature type="binding site" evidence="9 12">
    <location>
        <position position="184"/>
    </location>
    <ligand>
        <name>substrate</name>
    </ligand>
</feature>
<evidence type="ECO:0000256" key="9">
    <source>
        <dbReference type="HAMAP-Rule" id="MF_01038"/>
    </source>
</evidence>
<name>A0AA37SSQ4_9BACT</name>
<dbReference type="Pfam" id="PF06415">
    <property type="entry name" value="iPGM_N"/>
    <property type="match status" value="1"/>
</dbReference>
<dbReference type="GO" id="GO:0005829">
    <property type="term" value="C:cytosol"/>
    <property type="evidence" value="ECO:0007669"/>
    <property type="project" value="TreeGrafter"/>
</dbReference>
<sequence>MANKKAILLILDGWGHGKNEKVSAIAQANTPFIDSLYKDYPNAELVTFGMDVGLPEGQMGNSEVGHLNIGAGRVVYQDFTRINKAIADGEFEKNEVLVNLLTSAKKNNKTVHLMGLLSDGGVHSHIKHLEALIDVTEKYGLEKVFIHAFLDGRDTDPKAGEGYLRELLKYIDLKNPKLASIIGRYYAMDRDTRWERTQKAYDLIVKGIADFTTDDPVSLVAEEYKNGKTDEFMPAIKVNDTQIKDGDVVIFFNYRTDRPRQITEVLTQKDHPEFGMKKLDLEYGTMTTYDANFKNIKVLFTKDNLKNTMGEVVANAGLTQVRIAETEKYPHVTFFFSGGREKEFAGETRILVPSPKVATYDLQPEMSAEDVKSKIIAEINANLPDFVCLNFANTDMVGHTGDFKAAQVAAEKVDDCVRQIVETGLKHDYEFIIIADHGNSDYMINDDGTPNTAHTVNMVPIFYVSNHGKGKTIETGKLADVANTLLSIMEVDIPKEMTGTNLIK</sequence>
<feature type="binding site" evidence="9 12">
    <location>
        <begin position="255"/>
        <end position="258"/>
    </location>
    <ligand>
        <name>substrate</name>
    </ligand>
</feature>
<keyword evidence="8 9" id="KW-0413">Isomerase</keyword>
<accession>A0AA37SSQ4</accession>
<comment type="cofactor">
    <cofactor evidence="9">
        <name>Mn(2+)</name>
        <dbReference type="ChEBI" id="CHEBI:29035"/>
    </cofactor>
    <text evidence="9">Binds 2 manganese ions per subunit.</text>
</comment>